<reference evidence="1 2" key="1">
    <citation type="submission" date="2017-08" db="EMBL/GenBank/DDBJ databases">
        <title>Genome sequences of Ralstonia solanacearum Species Complex (RSSC) isolated from Potato bacterial wilts in Korea.</title>
        <authorList>
            <person name="Cho H."/>
            <person name="Song E.-S."/>
            <person name="Lee Y.K."/>
            <person name="Lee S."/>
            <person name="Lee S.-W."/>
            <person name="Jo A."/>
            <person name="Kim J.-G."/>
            <person name="Hwang I."/>
        </authorList>
    </citation>
    <scope>NUCLEOTIDE SEQUENCE [LARGE SCALE GENOMIC DNA]</scope>
    <source>
        <strain evidence="1 2">T98</strain>
    </source>
</reference>
<protein>
    <recommendedName>
        <fullName evidence="3">DUF3800 domain-containing protein</fullName>
    </recommendedName>
</protein>
<evidence type="ECO:0008006" key="3">
    <source>
        <dbReference type="Google" id="ProtNLM"/>
    </source>
</evidence>
<proteinExistence type="predicted"/>
<dbReference type="Pfam" id="PF12686">
    <property type="entry name" value="DUF3800"/>
    <property type="match status" value="1"/>
</dbReference>
<name>A0AAD0S8E0_RALSL</name>
<dbReference type="EMBL" id="CP022759">
    <property type="protein sequence ID" value="AXV82272.1"/>
    <property type="molecule type" value="Genomic_DNA"/>
</dbReference>
<sequence length="363" mass="40168">MPQGSAENCIYVDEHGNTGERLLDPVQPIFSLASNDYTDDEAKRLATGLISQGAPEAKFKTLKKTSAGRDRLKRFLTDSAVTSDRIAVFLIHKRYMVFAKLVDILMETALHEKGFDLYKRGANLATTNFLYYCIPAFCRAAEIDAVLESFVEAIRHRNEKNIMEYITAGHALLASCSDKQTRDFLAPFFDVPIVDLALVGLPDNSMDPAIPALFSIIGAWGKRLNSRFCVVHDQSKPIVASEAMFLGMMARINEESQLVGYDRRKYLFPLRATGLVHANSALVPQLQIADVCSGLIAHFIRCQETNTEDDLCASIRSSDALSWVVDAMLPHPDITPEALGTNDDSGFHPIDAVVQRPNQNTGQ</sequence>
<evidence type="ECO:0000313" key="2">
    <source>
        <dbReference type="Proteomes" id="UP000261758"/>
    </source>
</evidence>
<evidence type="ECO:0000313" key="1">
    <source>
        <dbReference type="EMBL" id="AXV82272.1"/>
    </source>
</evidence>
<accession>A0AAD0S8E0</accession>
<dbReference type="AlphaFoldDB" id="A0AAD0S8E0"/>
<dbReference type="InterPro" id="IPR024524">
    <property type="entry name" value="DUF3800"/>
</dbReference>
<dbReference type="Proteomes" id="UP000261758">
    <property type="component" value="Chromosome"/>
</dbReference>
<organism evidence="1 2">
    <name type="scientific">Ralstonia solanacearum</name>
    <name type="common">Pseudomonas solanacearum</name>
    <dbReference type="NCBI Taxonomy" id="305"/>
    <lineage>
        <taxon>Bacteria</taxon>
        <taxon>Pseudomonadati</taxon>
        <taxon>Pseudomonadota</taxon>
        <taxon>Betaproteobacteria</taxon>
        <taxon>Burkholderiales</taxon>
        <taxon>Burkholderiaceae</taxon>
        <taxon>Ralstonia</taxon>
        <taxon>Ralstonia solanacearum species complex</taxon>
    </lineage>
</organism>
<gene>
    <name evidence="1" type="ORF">CJO77_12455</name>
</gene>